<dbReference type="PANTHER" id="PTHR10962">
    <property type="entry name" value="INTEGRAL TRANSMEMBRANE PROTEIN 2"/>
    <property type="match status" value="1"/>
</dbReference>
<keyword evidence="6 9" id="KW-0472">Membrane</keyword>
<keyword evidence="11" id="KW-1185">Reference proteome</keyword>
<dbReference type="RefSeq" id="XP_014674893.1">
    <property type="nucleotide sequence ID" value="XM_014819407.1"/>
</dbReference>
<evidence type="ECO:0000256" key="2">
    <source>
        <dbReference type="ARBA" id="ARBA00006794"/>
    </source>
</evidence>
<feature type="transmembrane region" description="Helical" evidence="9">
    <location>
        <begin position="56"/>
        <end position="75"/>
    </location>
</feature>
<dbReference type="Pfam" id="PF04089">
    <property type="entry name" value="BRICHOS"/>
    <property type="match status" value="1"/>
</dbReference>
<evidence type="ECO:0000256" key="4">
    <source>
        <dbReference type="ARBA" id="ARBA00022968"/>
    </source>
</evidence>
<evidence type="ECO:0000256" key="3">
    <source>
        <dbReference type="ARBA" id="ARBA00022692"/>
    </source>
</evidence>
<accession>A0ABM1ERS2</accession>
<evidence type="ECO:0000256" key="5">
    <source>
        <dbReference type="ARBA" id="ARBA00022989"/>
    </source>
</evidence>
<feature type="domain" description="BRICHOS" evidence="10">
    <location>
        <begin position="123"/>
        <end position="217"/>
    </location>
</feature>
<reference evidence="12" key="1">
    <citation type="submission" date="2025-08" db="UniProtKB">
        <authorList>
            <consortium name="RefSeq"/>
        </authorList>
    </citation>
    <scope>IDENTIFICATION</scope>
</reference>
<comment type="similarity">
    <text evidence="2 9">Belongs to the ITM2 family.</text>
</comment>
<evidence type="ECO:0000256" key="7">
    <source>
        <dbReference type="ARBA" id="ARBA00023157"/>
    </source>
</evidence>
<proteinExistence type="inferred from homology"/>
<evidence type="ECO:0000313" key="11">
    <source>
        <dbReference type="Proteomes" id="UP000695022"/>
    </source>
</evidence>
<dbReference type="SMART" id="SM01039">
    <property type="entry name" value="BRICHOS"/>
    <property type="match status" value="1"/>
</dbReference>
<sequence>MTIITKIAPEKKLIKEEGDFMEVELPTDKSDVSDHDDYPRGIATVTVVRRNKCYCALLLLLIILMMSLVGGIYLYKHITDKHRYRGWCGVRNTDFIGEGVGPAYFREELEIGEDYEKIDLPPTVGNTFGHVIHDFSKNISAIVDVSDHRCFIMDMTDEHIKWPSTLRELITKSMAGDYEVDAHYVEENYAIGQEIVNRSRLGYAIGTECYFYRSYKLVKVIVEKRDADENEVEEEGNLSFTFYDGLLRHIIIRGL</sequence>
<evidence type="ECO:0000256" key="9">
    <source>
        <dbReference type="RuleBase" id="RU367061"/>
    </source>
</evidence>
<comment type="subcellular location">
    <subcellularLocation>
        <location evidence="1 9">Membrane</location>
        <topology evidence="1 9">Single-pass type II membrane protein</topology>
    </subcellularLocation>
</comment>
<protein>
    <recommendedName>
        <fullName evidence="9">Integral membrane protein 2</fullName>
    </recommendedName>
</protein>
<organism evidence="11 12">
    <name type="scientific">Priapulus caudatus</name>
    <name type="common">Priapulid worm</name>
    <dbReference type="NCBI Taxonomy" id="37621"/>
    <lineage>
        <taxon>Eukaryota</taxon>
        <taxon>Metazoa</taxon>
        <taxon>Ecdysozoa</taxon>
        <taxon>Scalidophora</taxon>
        <taxon>Priapulida</taxon>
        <taxon>Priapulimorpha</taxon>
        <taxon>Priapulimorphida</taxon>
        <taxon>Priapulidae</taxon>
        <taxon>Priapulus</taxon>
    </lineage>
</organism>
<keyword evidence="9" id="KW-1003">Cell membrane</keyword>
<evidence type="ECO:0000313" key="12">
    <source>
        <dbReference type="RefSeq" id="XP_014674893.1"/>
    </source>
</evidence>
<evidence type="ECO:0000256" key="8">
    <source>
        <dbReference type="ARBA" id="ARBA00023180"/>
    </source>
</evidence>
<evidence type="ECO:0000256" key="6">
    <source>
        <dbReference type="ARBA" id="ARBA00023136"/>
    </source>
</evidence>
<dbReference type="InterPro" id="IPR040145">
    <property type="entry name" value="ITM2"/>
</dbReference>
<evidence type="ECO:0000256" key="1">
    <source>
        <dbReference type="ARBA" id="ARBA00004606"/>
    </source>
</evidence>
<keyword evidence="3 9" id="KW-0812">Transmembrane</keyword>
<name>A0ABM1ERS2_PRICU</name>
<dbReference type="PROSITE" id="PS50869">
    <property type="entry name" value="BRICHOS"/>
    <property type="match status" value="1"/>
</dbReference>
<keyword evidence="7" id="KW-1015">Disulfide bond</keyword>
<dbReference type="PANTHER" id="PTHR10962:SF1">
    <property type="entry name" value="INTEGRAL MEMBRANE PROTEIN 2"/>
    <property type="match status" value="1"/>
</dbReference>
<dbReference type="GeneID" id="106815005"/>
<keyword evidence="5 9" id="KW-1133">Transmembrane helix</keyword>
<keyword evidence="4 9" id="KW-0735">Signal-anchor</keyword>
<gene>
    <name evidence="12" type="primary">LOC106815005</name>
</gene>
<dbReference type="Proteomes" id="UP000695022">
    <property type="component" value="Unplaced"/>
</dbReference>
<evidence type="ECO:0000259" key="10">
    <source>
        <dbReference type="PROSITE" id="PS50869"/>
    </source>
</evidence>
<keyword evidence="8" id="KW-0325">Glycoprotein</keyword>
<dbReference type="InterPro" id="IPR007084">
    <property type="entry name" value="BRICHOS_dom"/>
</dbReference>